<dbReference type="GO" id="GO:0006297">
    <property type="term" value="P:nucleotide-excision repair, DNA gap filling"/>
    <property type="evidence" value="ECO:0007669"/>
    <property type="project" value="TreeGrafter"/>
</dbReference>
<sequence length="453" mass="49924">MADEYKEYLASRVLMDSQPITYRFLSRALKVNVSVAKHMLYEFHSKENARKPNSVHATYLLTGRKQDVEHTNGTNGTNGTDGADTIMRSSPPMSSMPDIKEEPKGTPILKTFVVLVREEELEAVKQDFDDITSIHIYSLESGPIENLNILATCNQEVAKQQATEDPLKRWSAYGSIHNPYIKRRTAKFVPKPTAAASKYTAQPTVKPAAKPASKPNAASIFGSKAQATSVKKGGKSEDDGSDRSAPPPAAAVNTLKKSDSKPNLKREKSSILNSFAKAKPKAKEAEKSKESTPAPPEDEPMLGMSEDEGVDEEEVKIDQEKQAAARKARAEREEKLRKMMEDDDEDMPDAPAEEEKASQETDGDKAAEEEPDEVETVTTEGGRRRGRRKVMKKTVRKDADGYLVTKEEVAWESFSEEEPVPKKLKPAPKPTNTVKGKKGAKGQGSIASFFKKA</sequence>
<feature type="compositionally biased region" description="Acidic residues" evidence="5">
    <location>
        <begin position="341"/>
        <end position="352"/>
    </location>
</feature>
<dbReference type="PANTHER" id="PTHR17598">
    <property type="entry name" value="DNA POLYMERASE DELTA SUBUNIT 3"/>
    <property type="match status" value="1"/>
</dbReference>
<evidence type="ECO:0000313" key="7">
    <source>
        <dbReference type="Proteomes" id="UP000700596"/>
    </source>
</evidence>
<dbReference type="GO" id="GO:1904161">
    <property type="term" value="P:DNA synthesis involved in UV-damage excision repair"/>
    <property type="evidence" value="ECO:0007669"/>
    <property type="project" value="TreeGrafter"/>
</dbReference>
<dbReference type="GO" id="GO:0043625">
    <property type="term" value="C:delta DNA polymerase complex"/>
    <property type="evidence" value="ECO:0007669"/>
    <property type="project" value="InterPro"/>
</dbReference>
<dbReference type="OrthoDB" id="514823at2759"/>
<feature type="compositionally biased region" description="Low complexity" evidence="5">
    <location>
        <begin position="87"/>
        <end position="97"/>
    </location>
</feature>
<evidence type="ECO:0000256" key="5">
    <source>
        <dbReference type="SAM" id="MobiDB-lite"/>
    </source>
</evidence>
<protein>
    <recommendedName>
        <fullName evidence="2">DNA polymerase delta subunit 3</fullName>
    </recommendedName>
</protein>
<feature type="compositionally biased region" description="Basic and acidic residues" evidence="5">
    <location>
        <begin position="281"/>
        <end position="290"/>
    </location>
</feature>
<keyword evidence="7" id="KW-1185">Reference proteome</keyword>
<comment type="subcellular location">
    <subcellularLocation>
        <location evidence="1">Nucleus</location>
    </subcellularLocation>
</comment>
<feature type="region of interest" description="Disordered" evidence="5">
    <location>
        <begin position="64"/>
        <end position="102"/>
    </location>
</feature>
<keyword evidence="3" id="KW-0235">DNA replication</keyword>
<dbReference type="GO" id="GO:0006271">
    <property type="term" value="P:DNA strand elongation involved in DNA replication"/>
    <property type="evidence" value="ECO:0007669"/>
    <property type="project" value="TreeGrafter"/>
</dbReference>
<feature type="compositionally biased region" description="Acidic residues" evidence="5">
    <location>
        <begin position="296"/>
        <end position="315"/>
    </location>
</feature>
<evidence type="ECO:0000256" key="3">
    <source>
        <dbReference type="ARBA" id="ARBA00022705"/>
    </source>
</evidence>
<dbReference type="InterPro" id="IPR041913">
    <property type="entry name" value="POLD3_sf"/>
</dbReference>
<dbReference type="Gene3D" id="3.90.1030.20">
    <property type="entry name" value="DNA polymerase delta, p66 (Cdc27) subunit, wHTH domain"/>
    <property type="match status" value="1"/>
</dbReference>
<dbReference type="EMBL" id="JAGMWT010000015">
    <property type="protein sequence ID" value="KAH7115980.1"/>
    <property type="molecule type" value="Genomic_DNA"/>
</dbReference>
<feature type="region of interest" description="Disordered" evidence="5">
    <location>
        <begin position="195"/>
        <end position="395"/>
    </location>
</feature>
<accession>A0A9P9D920</accession>
<dbReference type="AlphaFoldDB" id="A0A9P9D920"/>
<evidence type="ECO:0000256" key="1">
    <source>
        <dbReference type="ARBA" id="ARBA00004123"/>
    </source>
</evidence>
<dbReference type="Pfam" id="PF09507">
    <property type="entry name" value="CDC27"/>
    <property type="match status" value="1"/>
</dbReference>
<evidence type="ECO:0000313" key="6">
    <source>
        <dbReference type="EMBL" id="KAH7115980.1"/>
    </source>
</evidence>
<proteinExistence type="predicted"/>
<evidence type="ECO:0000256" key="4">
    <source>
        <dbReference type="ARBA" id="ARBA00023242"/>
    </source>
</evidence>
<comment type="caution">
    <text evidence="6">The sequence shown here is derived from an EMBL/GenBank/DDBJ whole genome shotgun (WGS) entry which is preliminary data.</text>
</comment>
<feature type="region of interest" description="Disordered" evidence="5">
    <location>
        <begin position="411"/>
        <end position="453"/>
    </location>
</feature>
<dbReference type="GO" id="GO:0003887">
    <property type="term" value="F:DNA-directed DNA polymerase activity"/>
    <property type="evidence" value="ECO:0007669"/>
    <property type="project" value="TreeGrafter"/>
</dbReference>
<feature type="compositionally biased region" description="Low complexity" evidence="5">
    <location>
        <begin position="71"/>
        <end position="80"/>
    </location>
</feature>
<gene>
    <name evidence="6" type="ORF">B0J11DRAFT_538895</name>
</gene>
<feature type="compositionally biased region" description="Basic residues" evidence="5">
    <location>
        <begin position="384"/>
        <end position="395"/>
    </location>
</feature>
<organism evidence="6 7">
    <name type="scientific">Dendryphion nanum</name>
    <dbReference type="NCBI Taxonomy" id="256645"/>
    <lineage>
        <taxon>Eukaryota</taxon>
        <taxon>Fungi</taxon>
        <taxon>Dikarya</taxon>
        <taxon>Ascomycota</taxon>
        <taxon>Pezizomycotina</taxon>
        <taxon>Dothideomycetes</taxon>
        <taxon>Pleosporomycetidae</taxon>
        <taxon>Pleosporales</taxon>
        <taxon>Torulaceae</taxon>
        <taxon>Dendryphion</taxon>
    </lineage>
</organism>
<feature type="compositionally biased region" description="Basic and acidic residues" evidence="5">
    <location>
        <begin position="316"/>
        <end position="340"/>
    </location>
</feature>
<dbReference type="Proteomes" id="UP000700596">
    <property type="component" value="Unassembled WGS sequence"/>
</dbReference>
<reference evidence="6" key="1">
    <citation type="journal article" date="2021" name="Nat. Commun.">
        <title>Genetic determinants of endophytism in the Arabidopsis root mycobiome.</title>
        <authorList>
            <person name="Mesny F."/>
            <person name="Miyauchi S."/>
            <person name="Thiergart T."/>
            <person name="Pickel B."/>
            <person name="Atanasova L."/>
            <person name="Karlsson M."/>
            <person name="Huettel B."/>
            <person name="Barry K.W."/>
            <person name="Haridas S."/>
            <person name="Chen C."/>
            <person name="Bauer D."/>
            <person name="Andreopoulos W."/>
            <person name="Pangilinan J."/>
            <person name="LaButti K."/>
            <person name="Riley R."/>
            <person name="Lipzen A."/>
            <person name="Clum A."/>
            <person name="Drula E."/>
            <person name="Henrissat B."/>
            <person name="Kohler A."/>
            <person name="Grigoriev I.V."/>
            <person name="Martin F.M."/>
            <person name="Hacquard S."/>
        </authorList>
    </citation>
    <scope>NUCLEOTIDE SEQUENCE</scope>
    <source>
        <strain evidence="6">MPI-CAGE-CH-0243</strain>
    </source>
</reference>
<feature type="compositionally biased region" description="Low complexity" evidence="5">
    <location>
        <begin position="206"/>
        <end position="219"/>
    </location>
</feature>
<evidence type="ECO:0000256" key="2">
    <source>
        <dbReference type="ARBA" id="ARBA00017589"/>
    </source>
</evidence>
<name>A0A9P9D920_9PLEO</name>
<dbReference type="InterPro" id="IPR019038">
    <property type="entry name" value="POLD3"/>
</dbReference>
<dbReference type="PANTHER" id="PTHR17598:SF13">
    <property type="entry name" value="DNA POLYMERASE DELTA SUBUNIT 3"/>
    <property type="match status" value="1"/>
</dbReference>
<feature type="compositionally biased region" description="Basic and acidic residues" evidence="5">
    <location>
        <begin position="256"/>
        <end position="269"/>
    </location>
</feature>
<keyword evidence="4" id="KW-0539">Nucleus</keyword>
<feature type="compositionally biased region" description="Basic and acidic residues" evidence="5">
    <location>
        <begin position="353"/>
        <end position="368"/>
    </location>
</feature>